<comment type="function">
    <text evidence="2">Provides the precursors necessary for DNA synthesis. Catalyzes the biosynthesis of deoxyribonucleotides from the corresponding ribonucleotides.</text>
</comment>
<evidence type="ECO:0000256" key="2">
    <source>
        <dbReference type="RuleBase" id="RU003410"/>
    </source>
</evidence>
<dbReference type="Gene3D" id="3.20.70.20">
    <property type="match status" value="1"/>
</dbReference>
<comment type="catalytic activity">
    <reaction evidence="2">
        <text>a 2'-deoxyribonucleoside 5'-diphosphate + [thioredoxin]-disulfide + H2O = a ribonucleoside 5'-diphosphate + [thioredoxin]-dithiol</text>
        <dbReference type="Rhea" id="RHEA:23252"/>
        <dbReference type="Rhea" id="RHEA-COMP:10698"/>
        <dbReference type="Rhea" id="RHEA-COMP:10700"/>
        <dbReference type="ChEBI" id="CHEBI:15377"/>
        <dbReference type="ChEBI" id="CHEBI:29950"/>
        <dbReference type="ChEBI" id="CHEBI:50058"/>
        <dbReference type="ChEBI" id="CHEBI:57930"/>
        <dbReference type="ChEBI" id="CHEBI:73316"/>
        <dbReference type="EC" id="1.17.4.1"/>
    </reaction>
</comment>
<dbReference type="UniPathway" id="UPA00326"/>
<keyword evidence="6" id="KW-1185">Reference proteome</keyword>
<comment type="similarity">
    <text evidence="1 2">Belongs to the ribonucleoside diphosphate reductase large chain family.</text>
</comment>
<dbReference type="Proteomes" id="UP000017656">
    <property type="component" value="Segment"/>
</dbReference>
<protein>
    <recommendedName>
        <fullName evidence="2">Ribonucleoside-diphosphate reductase</fullName>
        <ecNumber evidence="2">1.17.4.1</ecNumber>
    </recommendedName>
</protein>
<dbReference type="RefSeq" id="YP_009007631.1">
    <property type="nucleotide sequence ID" value="NC_023581.1"/>
</dbReference>
<dbReference type="GO" id="GO:0004748">
    <property type="term" value="F:ribonucleoside-diphosphate reductase activity, thioredoxin disulfide as acceptor"/>
    <property type="evidence" value="ECO:0007669"/>
    <property type="project" value="UniProtKB-EC"/>
</dbReference>
<feature type="domain" description="Ribonucleotide reductase large subunit N-terminal" evidence="3">
    <location>
        <begin position="35"/>
        <end position="107"/>
    </location>
</feature>
<evidence type="ECO:0000256" key="1">
    <source>
        <dbReference type="ARBA" id="ARBA00010406"/>
    </source>
</evidence>
<proteinExistence type="inferred from homology"/>
<evidence type="ECO:0000259" key="4">
    <source>
        <dbReference type="Pfam" id="PF02867"/>
    </source>
</evidence>
<dbReference type="Pfam" id="PF00317">
    <property type="entry name" value="Ribonuc_red_lgN"/>
    <property type="match status" value="1"/>
</dbReference>
<dbReference type="GO" id="GO:0009263">
    <property type="term" value="P:deoxyribonucleotide biosynthetic process"/>
    <property type="evidence" value="ECO:0007669"/>
    <property type="project" value="UniProtKB-KW"/>
</dbReference>
<dbReference type="SUPFAM" id="SSF51998">
    <property type="entry name" value="PFL-like glycyl radical enzymes"/>
    <property type="match status" value="1"/>
</dbReference>
<organism evidence="5 6">
    <name type="scientific">Acinetobacter phage Presley</name>
    <dbReference type="NCBI Taxonomy" id="1406780"/>
    <lineage>
        <taxon>Viruses</taxon>
        <taxon>Duplodnaviria</taxon>
        <taxon>Heunggongvirae</taxon>
        <taxon>Uroviricota</taxon>
        <taxon>Caudoviricetes</taxon>
        <taxon>Schitoviridae</taxon>
        <taxon>Presleyvirus</taxon>
        <taxon>Presleyvirus presley</taxon>
    </lineage>
</organism>
<feature type="domain" description="Ribonucleotide reductase large subunit C-terminal" evidence="4">
    <location>
        <begin position="233"/>
        <end position="402"/>
    </location>
</feature>
<reference evidence="5 6" key="1">
    <citation type="journal article" date="2013" name="Genome Announc.">
        <title>Complete Genome of Acinetobacter baumannii N4-Like Podophage Presley.</title>
        <authorList>
            <person name="Farmer N.G."/>
            <person name="Wood T.L."/>
            <person name="Chamakura K.R."/>
            <person name="Kuty Everett G.F."/>
        </authorList>
    </citation>
    <scope>NUCLEOTIDE SEQUENCE [LARGE SCALE GENOMIC DNA]</scope>
</reference>
<dbReference type="PRINTS" id="PR01183">
    <property type="entry name" value="RIBORDTASEM1"/>
</dbReference>
<dbReference type="PANTHER" id="PTHR11573:SF6">
    <property type="entry name" value="RIBONUCLEOSIDE-DIPHOSPHATE REDUCTASE LARGE SUBUNIT"/>
    <property type="match status" value="1"/>
</dbReference>
<keyword evidence="2" id="KW-0560">Oxidoreductase</keyword>
<keyword evidence="2" id="KW-0215">Deoxyribonucleotide synthesis</keyword>
<name>U5PVW3_9CAUD</name>
<dbReference type="InterPro" id="IPR000788">
    <property type="entry name" value="RNR_lg_C"/>
</dbReference>
<dbReference type="GO" id="GO:0005524">
    <property type="term" value="F:ATP binding"/>
    <property type="evidence" value="ECO:0007669"/>
    <property type="project" value="InterPro"/>
</dbReference>
<dbReference type="EC" id="1.17.4.1" evidence="2"/>
<evidence type="ECO:0000259" key="3">
    <source>
        <dbReference type="Pfam" id="PF00317"/>
    </source>
</evidence>
<dbReference type="GeneID" id="18504201"/>
<dbReference type="KEGG" id="vg:18504201"/>
<gene>
    <name evidence="5" type="ORF">Presley_63</name>
</gene>
<accession>U5PVW3</accession>
<dbReference type="InterPro" id="IPR013509">
    <property type="entry name" value="RNR_lsu_N"/>
</dbReference>
<dbReference type="InterPro" id="IPR039718">
    <property type="entry name" value="Rrm1"/>
</dbReference>
<dbReference type="OrthoDB" id="2980at10239"/>
<feature type="domain" description="Ribonucleotide reductase large subunit C-terminal" evidence="4">
    <location>
        <begin position="407"/>
        <end position="546"/>
    </location>
</feature>
<dbReference type="PANTHER" id="PTHR11573">
    <property type="entry name" value="RIBONUCLEOSIDE-DIPHOSPHATE REDUCTASE LARGE CHAIN"/>
    <property type="match status" value="1"/>
</dbReference>
<dbReference type="EMBL" id="KF669658">
    <property type="protein sequence ID" value="AGY48130.1"/>
    <property type="molecule type" value="Genomic_DNA"/>
</dbReference>
<evidence type="ECO:0000313" key="5">
    <source>
        <dbReference type="EMBL" id="AGY48130.1"/>
    </source>
</evidence>
<evidence type="ECO:0000313" key="6">
    <source>
        <dbReference type="Proteomes" id="UP000017656"/>
    </source>
</evidence>
<sequence length="577" mass="65333">MNQFEQEAHDKALAAYKANSAERKELQAKGWVPMWYTTQAWQMFKERYAVDGEQAVLGRFKTIARVLAAYLPVKYQKEYEQKFFDLMWNQILSPASPVLANTGTDRGMNVSCSGQYVEDSVWGFYEAMKETAMLSKYGFGTSGHFSDIRSRKSPISTGGTANGAKVVIDDFFTAAAKISHGGMRKGSFAAYIDMDSGDYYEALNSLRTDHKGKNYGWILKDSFINKLKAGDKEANQRWQDALHVKLLTGKGYLFFPDKANRHRPQMYKDLGLDIKATNLCTEIMLHSSSEYTYSCILSSINLFHWDKIKGTDAIFTSMVFLDCLCSDFIAKSEGKKGLEKVREFTIKGRAVGLGTMGFATYLQDHMVPYDSLEASYLNKEMFKALHDETLRASQWLAQELGEPEWCKGYGVRNTHRTAQAPTKSTATLMGSMSESTSQDPGWVYTLGSSVGELERIPPVILRLMKERGVYNQETLDRIIAHLGSVQQEDWLSDEEKLVFRNAFETDPWATFRMARQRQKYLCQGQSINFFLAETPESEQQISDIMSACVLDEEILSQYYLYTRSGVTINDECIACAA</sequence>
<dbReference type="Pfam" id="PF02867">
    <property type="entry name" value="Ribonuc_red_lgC"/>
    <property type="match status" value="3"/>
</dbReference>
<feature type="domain" description="Ribonucleotide reductase large subunit C-terminal" evidence="4">
    <location>
        <begin position="110"/>
        <end position="230"/>
    </location>
</feature>